<feature type="transmembrane region" description="Helical" evidence="1">
    <location>
        <begin position="33"/>
        <end position="57"/>
    </location>
</feature>
<name>A0A914IA13_GLORO</name>
<keyword evidence="2" id="KW-1185">Reference proteome</keyword>
<reference evidence="3" key="1">
    <citation type="submission" date="2022-11" db="UniProtKB">
        <authorList>
            <consortium name="WormBaseParasite"/>
        </authorList>
    </citation>
    <scope>IDENTIFICATION</scope>
</reference>
<evidence type="ECO:0000313" key="3">
    <source>
        <dbReference type="WBParaSite" id="Gr19_v10_g8069.t1"/>
    </source>
</evidence>
<protein>
    <submittedName>
        <fullName evidence="3">G protein-coupled receptor</fullName>
    </submittedName>
</protein>
<sequence>MELLFFNPDEYERLYNYSAYEIDQVPLSKRQNIPLGVAFLSISIICEAFPPIIYLLFNKTVRRDVLVMFVRPIGMVFPCITLPSGGNPSIIRTLETNCVTATSKSIRTIMSQANRMKPLATIEPCALKWIQ</sequence>
<organism evidence="2 3">
    <name type="scientific">Globodera rostochiensis</name>
    <name type="common">Golden nematode worm</name>
    <name type="synonym">Heterodera rostochiensis</name>
    <dbReference type="NCBI Taxonomy" id="31243"/>
    <lineage>
        <taxon>Eukaryota</taxon>
        <taxon>Metazoa</taxon>
        <taxon>Ecdysozoa</taxon>
        <taxon>Nematoda</taxon>
        <taxon>Chromadorea</taxon>
        <taxon>Rhabditida</taxon>
        <taxon>Tylenchina</taxon>
        <taxon>Tylenchomorpha</taxon>
        <taxon>Tylenchoidea</taxon>
        <taxon>Heteroderidae</taxon>
        <taxon>Heteroderinae</taxon>
        <taxon>Globodera</taxon>
    </lineage>
</organism>
<dbReference type="AlphaFoldDB" id="A0A914IA13"/>
<dbReference type="Proteomes" id="UP000887572">
    <property type="component" value="Unplaced"/>
</dbReference>
<keyword evidence="1" id="KW-0812">Transmembrane</keyword>
<dbReference type="WBParaSite" id="Gr19_v10_g8069.t1">
    <property type="protein sequence ID" value="Gr19_v10_g8069.t1"/>
    <property type="gene ID" value="Gr19_v10_g8069"/>
</dbReference>
<accession>A0A914IA13</accession>
<evidence type="ECO:0000256" key="1">
    <source>
        <dbReference type="SAM" id="Phobius"/>
    </source>
</evidence>
<keyword evidence="1" id="KW-1133">Transmembrane helix</keyword>
<proteinExistence type="predicted"/>
<evidence type="ECO:0000313" key="2">
    <source>
        <dbReference type="Proteomes" id="UP000887572"/>
    </source>
</evidence>
<keyword evidence="1" id="KW-0472">Membrane</keyword>